<keyword evidence="3 6" id="KW-0547">Nucleotide-binding</keyword>
<dbReference type="RefSeq" id="WP_272735455.1">
    <property type="nucleotide sequence ID" value="NZ_CP116942.1"/>
</dbReference>
<dbReference type="Pfam" id="PF00288">
    <property type="entry name" value="GHMP_kinases_N"/>
    <property type="match status" value="1"/>
</dbReference>
<name>A0AAE9Y480_9ACTN</name>
<keyword evidence="4 6" id="KW-0418">Kinase</keyword>
<keyword evidence="6" id="KW-0414">Isoprene biosynthesis</keyword>
<dbReference type="EC" id="2.7.1.148" evidence="6"/>
<dbReference type="PANTHER" id="PTHR43527">
    <property type="entry name" value="4-DIPHOSPHOCYTIDYL-2-C-METHYL-D-ERYTHRITOL KINASE, CHLOROPLASTIC"/>
    <property type="match status" value="1"/>
</dbReference>
<dbReference type="SUPFAM" id="SSF55060">
    <property type="entry name" value="GHMP Kinase, C-terminal domain"/>
    <property type="match status" value="1"/>
</dbReference>
<gene>
    <name evidence="6" type="primary">ispE</name>
    <name evidence="8" type="ORF">PO878_15610</name>
</gene>
<dbReference type="InterPro" id="IPR004424">
    <property type="entry name" value="IspE"/>
</dbReference>
<keyword evidence="5 6" id="KW-0067">ATP-binding</keyword>
<dbReference type="PIRSF" id="PIRSF010376">
    <property type="entry name" value="IspE"/>
    <property type="match status" value="1"/>
</dbReference>
<evidence type="ECO:0000259" key="7">
    <source>
        <dbReference type="Pfam" id="PF00288"/>
    </source>
</evidence>
<keyword evidence="9" id="KW-1185">Reference proteome</keyword>
<keyword evidence="2 6" id="KW-0808">Transferase</keyword>
<feature type="domain" description="GHMP kinase N-terminal" evidence="7">
    <location>
        <begin position="71"/>
        <end position="112"/>
    </location>
</feature>
<evidence type="ECO:0000313" key="8">
    <source>
        <dbReference type="EMBL" id="WCO65929.1"/>
    </source>
</evidence>
<comment type="pathway">
    <text evidence="6">Isoprenoid biosynthesis; isopentenyl diphosphate biosynthesis via DXP pathway; isopentenyl diphosphate from 1-deoxy-D-xylulose 5-phosphate: step 3/6.</text>
</comment>
<comment type="catalytic activity">
    <reaction evidence="6">
        <text>4-CDP-2-C-methyl-D-erythritol + ATP = 4-CDP-2-C-methyl-D-erythritol 2-phosphate + ADP + H(+)</text>
        <dbReference type="Rhea" id="RHEA:18437"/>
        <dbReference type="ChEBI" id="CHEBI:15378"/>
        <dbReference type="ChEBI" id="CHEBI:30616"/>
        <dbReference type="ChEBI" id="CHEBI:57823"/>
        <dbReference type="ChEBI" id="CHEBI:57919"/>
        <dbReference type="ChEBI" id="CHEBI:456216"/>
        <dbReference type="EC" id="2.7.1.148"/>
    </reaction>
</comment>
<evidence type="ECO:0000256" key="1">
    <source>
        <dbReference type="ARBA" id="ARBA00017473"/>
    </source>
</evidence>
<feature type="active site" evidence="6">
    <location>
        <position position="126"/>
    </location>
</feature>
<proteinExistence type="inferred from homology"/>
<dbReference type="KEGG" id="ima:PO878_15610"/>
<dbReference type="EMBL" id="CP116942">
    <property type="protein sequence ID" value="WCO65929.1"/>
    <property type="molecule type" value="Genomic_DNA"/>
</dbReference>
<dbReference type="HAMAP" id="MF_00061">
    <property type="entry name" value="IspE"/>
    <property type="match status" value="1"/>
</dbReference>
<feature type="binding site" evidence="6">
    <location>
        <begin position="93"/>
        <end position="103"/>
    </location>
    <ligand>
        <name>ATP</name>
        <dbReference type="ChEBI" id="CHEBI:30616"/>
    </ligand>
</feature>
<dbReference type="InterPro" id="IPR014721">
    <property type="entry name" value="Ribsml_uS5_D2-typ_fold_subgr"/>
</dbReference>
<dbReference type="InterPro" id="IPR006204">
    <property type="entry name" value="GHMP_kinase_N_dom"/>
</dbReference>
<dbReference type="Gene3D" id="3.30.70.890">
    <property type="entry name" value="GHMP kinase, C-terminal domain"/>
    <property type="match status" value="1"/>
</dbReference>
<evidence type="ECO:0000313" key="9">
    <source>
        <dbReference type="Proteomes" id="UP001216390"/>
    </source>
</evidence>
<evidence type="ECO:0000256" key="2">
    <source>
        <dbReference type="ARBA" id="ARBA00022679"/>
    </source>
</evidence>
<organism evidence="8 9">
    <name type="scientific">Iamia majanohamensis</name>
    <dbReference type="NCBI Taxonomy" id="467976"/>
    <lineage>
        <taxon>Bacteria</taxon>
        <taxon>Bacillati</taxon>
        <taxon>Actinomycetota</taxon>
        <taxon>Acidimicrobiia</taxon>
        <taxon>Acidimicrobiales</taxon>
        <taxon>Iamiaceae</taxon>
        <taxon>Iamia</taxon>
    </lineage>
</organism>
<feature type="active site" evidence="6">
    <location>
        <position position="15"/>
    </location>
</feature>
<dbReference type="AlphaFoldDB" id="A0AAE9Y480"/>
<dbReference type="GO" id="GO:0005524">
    <property type="term" value="F:ATP binding"/>
    <property type="evidence" value="ECO:0007669"/>
    <property type="project" value="UniProtKB-UniRule"/>
</dbReference>
<dbReference type="Proteomes" id="UP001216390">
    <property type="component" value="Chromosome"/>
</dbReference>
<comment type="function">
    <text evidence="6">Catalyzes the phosphorylation of the position 2 hydroxy group of 4-diphosphocytidyl-2C-methyl-D-erythritol.</text>
</comment>
<sequence>MAAATAPTVLHAPAKLTLGLRVTGVRADGLHLVDAEMVTLDLADTLTLRPGDGLEVEEAASGLPVPATDDNLVRRALAAVGRTARVHLVKRIPAGGGLGGGSADAAAILRWAGVTDPGVAAALGADVPFCVVGGRARVTGVGEVVEPLAHRDATYTLVVPPFGCATPAVYRAWDEMGGPEGASGNDLEPAALRVEPRLARWRDALGEATGEVPVLAGSGSTWFVPGAHPAPTHIVVRTVSSSEQAPRSS</sequence>
<dbReference type="GO" id="GO:0050515">
    <property type="term" value="F:4-(cytidine 5'-diphospho)-2-C-methyl-D-erythritol kinase activity"/>
    <property type="evidence" value="ECO:0007669"/>
    <property type="project" value="UniProtKB-UniRule"/>
</dbReference>
<reference evidence="8" key="1">
    <citation type="submission" date="2023-01" db="EMBL/GenBank/DDBJ databases">
        <title>The diversity of Class Acidimicrobiia in South China Sea sediment environments and the proposal of Iamia marina sp. nov., a novel species of the genus Iamia.</title>
        <authorList>
            <person name="He Y."/>
            <person name="Tian X."/>
        </authorList>
    </citation>
    <scope>NUCLEOTIDE SEQUENCE</scope>
    <source>
        <strain evidence="8">DSM 19957</strain>
    </source>
</reference>
<dbReference type="GO" id="GO:0019288">
    <property type="term" value="P:isopentenyl diphosphate biosynthetic process, methylerythritol 4-phosphate pathway"/>
    <property type="evidence" value="ECO:0007669"/>
    <property type="project" value="UniProtKB-UniRule"/>
</dbReference>
<protein>
    <recommendedName>
        <fullName evidence="1 6">4-diphosphocytidyl-2-C-methyl-D-erythritol kinase</fullName>
        <shortName evidence="6">CMK</shortName>
        <ecNumber evidence="6">2.7.1.148</ecNumber>
    </recommendedName>
    <alternativeName>
        <fullName evidence="6">4-(cytidine-5'-diphospho)-2-C-methyl-D-erythritol kinase</fullName>
    </alternativeName>
</protein>
<evidence type="ECO:0000256" key="4">
    <source>
        <dbReference type="ARBA" id="ARBA00022777"/>
    </source>
</evidence>
<dbReference type="PANTHER" id="PTHR43527:SF2">
    <property type="entry name" value="4-DIPHOSPHOCYTIDYL-2-C-METHYL-D-ERYTHRITOL KINASE, CHLOROPLASTIC"/>
    <property type="match status" value="1"/>
</dbReference>
<dbReference type="InterPro" id="IPR020568">
    <property type="entry name" value="Ribosomal_Su5_D2-typ_SF"/>
</dbReference>
<dbReference type="GO" id="GO:0016114">
    <property type="term" value="P:terpenoid biosynthetic process"/>
    <property type="evidence" value="ECO:0007669"/>
    <property type="project" value="InterPro"/>
</dbReference>
<evidence type="ECO:0000256" key="5">
    <source>
        <dbReference type="ARBA" id="ARBA00022840"/>
    </source>
</evidence>
<dbReference type="SUPFAM" id="SSF54211">
    <property type="entry name" value="Ribosomal protein S5 domain 2-like"/>
    <property type="match status" value="1"/>
</dbReference>
<dbReference type="InterPro" id="IPR036554">
    <property type="entry name" value="GHMP_kinase_C_sf"/>
</dbReference>
<evidence type="ECO:0000256" key="6">
    <source>
        <dbReference type="HAMAP-Rule" id="MF_00061"/>
    </source>
</evidence>
<dbReference type="Gene3D" id="3.30.230.10">
    <property type="match status" value="1"/>
</dbReference>
<evidence type="ECO:0000256" key="3">
    <source>
        <dbReference type="ARBA" id="ARBA00022741"/>
    </source>
</evidence>
<comment type="similarity">
    <text evidence="6">Belongs to the GHMP kinase family. IspE subfamily.</text>
</comment>
<accession>A0AAE9Y480</accession>